<reference evidence="1 2" key="1">
    <citation type="submission" date="2007-08" db="EMBL/GenBank/DDBJ databases">
        <title>Draft genome sequence of Clostridium leptum (DSM 753).</title>
        <authorList>
            <person name="Sudarsanam P."/>
            <person name="Ley R."/>
            <person name="Guruge J."/>
            <person name="Turnbaugh P.J."/>
            <person name="Mahowald M."/>
            <person name="Liep D."/>
            <person name="Gordon J."/>
        </authorList>
    </citation>
    <scope>NUCLEOTIDE SEQUENCE [LARGE SCALE GENOMIC DNA]</scope>
    <source>
        <strain evidence="1 2">DSM 753</strain>
    </source>
</reference>
<organism evidence="1 2">
    <name type="scientific">[Clostridium] leptum DSM 753</name>
    <dbReference type="NCBI Taxonomy" id="428125"/>
    <lineage>
        <taxon>Bacteria</taxon>
        <taxon>Bacillati</taxon>
        <taxon>Bacillota</taxon>
        <taxon>Clostridia</taxon>
        <taxon>Eubacteriales</taxon>
        <taxon>Oscillospiraceae</taxon>
        <taxon>Oscillospiraceae incertae sedis</taxon>
    </lineage>
</organism>
<name>A7VY93_9FIRM</name>
<sequence length="46" mass="5009">MRPCTLSFGKAAEPPAVKQAWIIFSLLPFLRKSKVSHGISPDPASK</sequence>
<evidence type="ECO:0000313" key="2">
    <source>
        <dbReference type="Proteomes" id="UP000003490"/>
    </source>
</evidence>
<dbReference type="AlphaFoldDB" id="A7VY93"/>
<gene>
    <name evidence="1" type="ORF">CLOLEP_03572</name>
</gene>
<dbReference type="EMBL" id="ABCB02000021">
    <property type="protein sequence ID" value="EDO59522.1"/>
    <property type="molecule type" value="Genomic_DNA"/>
</dbReference>
<evidence type="ECO:0000313" key="1">
    <source>
        <dbReference type="EMBL" id="EDO59522.1"/>
    </source>
</evidence>
<comment type="caution">
    <text evidence="1">The sequence shown here is derived from an EMBL/GenBank/DDBJ whole genome shotgun (WGS) entry which is preliminary data.</text>
</comment>
<accession>A7VY93</accession>
<dbReference type="HOGENOM" id="CLU_3182093_0_0_9"/>
<proteinExistence type="predicted"/>
<protein>
    <submittedName>
        <fullName evidence="1">Uncharacterized protein</fullName>
    </submittedName>
</protein>
<reference evidence="1 2" key="2">
    <citation type="submission" date="2007-08" db="EMBL/GenBank/DDBJ databases">
        <authorList>
            <person name="Fulton L."/>
            <person name="Clifton S."/>
            <person name="Fulton B."/>
            <person name="Xu J."/>
            <person name="Minx P."/>
            <person name="Pepin K.H."/>
            <person name="Johnson M."/>
            <person name="Thiruvilangam P."/>
            <person name="Bhonagiri V."/>
            <person name="Nash W.E."/>
            <person name="Wang C."/>
            <person name="Mardis E.R."/>
            <person name="Wilson R.K."/>
        </authorList>
    </citation>
    <scope>NUCLEOTIDE SEQUENCE [LARGE SCALE GENOMIC DNA]</scope>
    <source>
        <strain evidence="1 2">DSM 753</strain>
    </source>
</reference>
<dbReference type="Proteomes" id="UP000003490">
    <property type="component" value="Unassembled WGS sequence"/>
</dbReference>